<reference evidence="2 3" key="1">
    <citation type="submission" date="2023-02" db="EMBL/GenBank/DDBJ databases">
        <title>Novel Oscillospiraceae bacterial genomes.</title>
        <authorList>
            <person name="Srinivasan S."/>
            <person name="Austin M.N."/>
            <person name="Fiedler T.L."/>
            <person name="Strenk S.M."/>
            <person name="Agnew K.J."/>
            <person name="Nagana Gowda G.A."/>
            <person name="Raftery D."/>
            <person name="Beamer M.A."/>
            <person name="Achilles S.L."/>
            <person name="Wiesenfeld H.C."/>
            <person name="Fredricks D.N."/>
            <person name="Hillier S.L."/>
        </authorList>
    </citation>
    <scope>NUCLEOTIDE SEQUENCE [LARGE SCALE GENOMIC DNA]</scope>
    <source>
        <strain evidence="2 3">CHIC02 1186E3-8</strain>
    </source>
</reference>
<evidence type="ECO:0000256" key="1">
    <source>
        <dbReference type="ARBA" id="ARBA00006479"/>
    </source>
</evidence>
<protein>
    <submittedName>
        <fullName evidence="2">ROK family protein</fullName>
    </submittedName>
</protein>
<dbReference type="InterPro" id="IPR043129">
    <property type="entry name" value="ATPase_NBD"/>
</dbReference>
<name>A0ABY8C517_9FIRM</name>
<dbReference type="EMBL" id="CP118868">
    <property type="protein sequence ID" value="WEG35692.1"/>
    <property type="molecule type" value="Genomic_DNA"/>
</dbReference>
<sequence length="287" mass="31064">MILAIDIGGTGIKSAVFQAGKLMDKAICHTPPTWDLLCVCLQDLVNKYSSKYQISGLAFSVPGIPNQASGRVEGASSLRYIHQVNFVAELTQLLHLPLSFANDANCACLAEMNRPDMLQVKNFLMLVIGTGIGGTIVYDRKIIAGTHNFAGEFGMMLVDGHNELAILGSPVHTAERVSRQKGRKLSGEEVFALADAHDVEAEAALAQMYHYLALGIYNLQYILDPQVIVLGGGITARLDLTAKINSALQEIMAYGQRAPLTPVIRTASYGNNANLLGAAYYFTEKFE</sequence>
<dbReference type="Gene3D" id="3.30.420.40">
    <property type="match status" value="2"/>
</dbReference>
<dbReference type="PANTHER" id="PTHR18964:SF170">
    <property type="entry name" value="SUGAR KINASE"/>
    <property type="match status" value="1"/>
</dbReference>
<comment type="similarity">
    <text evidence="1">Belongs to the ROK (NagC/XylR) family.</text>
</comment>
<dbReference type="SUPFAM" id="SSF53067">
    <property type="entry name" value="Actin-like ATPase domain"/>
    <property type="match status" value="1"/>
</dbReference>
<keyword evidence="3" id="KW-1185">Reference proteome</keyword>
<gene>
    <name evidence="2" type="ORF">PYS61_00590</name>
</gene>
<organism evidence="2 3">
    <name type="scientific">Amygdalobacter indicium</name>
    <dbReference type="NCBI Taxonomy" id="3029272"/>
    <lineage>
        <taxon>Bacteria</taxon>
        <taxon>Bacillati</taxon>
        <taxon>Bacillota</taxon>
        <taxon>Clostridia</taxon>
        <taxon>Eubacteriales</taxon>
        <taxon>Oscillospiraceae</taxon>
        <taxon>Amygdalobacter</taxon>
    </lineage>
</organism>
<dbReference type="PANTHER" id="PTHR18964">
    <property type="entry name" value="ROK (REPRESSOR, ORF, KINASE) FAMILY"/>
    <property type="match status" value="1"/>
</dbReference>
<evidence type="ECO:0000313" key="3">
    <source>
        <dbReference type="Proteomes" id="UP001220478"/>
    </source>
</evidence>
<evidence type="ECO:0000313" key="2">
    <source>
        <dbReference type="EMBL" id="WEG35692.1"/>
    </source>
</evidence>
<dbReference type="CDD" id="cd24152">
    <property type="entry name" value="ASKHA_NBD_ROK-like"/>
    <property type="match status" value="1"/>
</dbReference>
<dbReference type="InterPro" id="IPR000600">
    <property type="entry name" value="ROK"/>
</dbReference>
<accession>A0ABY8C517</accession>
<dbReference type="RefSeq" id="WP_315571809.1">
    <property type="nucleotide sequence ID" value="NZ_CP118868.1"/>
</dbReference>
<dbReference type="Pfam" id="PF00480">
    <property type="entry name" value="ROK"/>
    <property type="match status" value="1"/>
</dbReference>
<dbReference type="Proteomes" id="UP001220478">
    <property type="component" value="Chromosome"/>
</dbReference>
<proteinExistence type="inferred from homology"/>